<dbReference type="EMBL" id="AP024702">
    <property type="protein sequence ID" value="BCX47133.1"/>
    <property type="molecule type" value="Genomic_DNA"/>
</dbReference>
<proteinExistence type="predicted"/>
<dbReference type="PANTHER" id="PTHR30543">
    <property type="entry name" value="CHROMATE REDUCTASE"/>
    <property type="match status" value="1"/>
</dbReference>
<protein>
    <submittedName>
        <fullName evidence="2">FMN reductase</fullName>
    </submittedName>
</protein>
<reference evidence="2 3" key="1">
    <citation type="submission" date="2021-06" db="EMBL/GenBank/DDBJ databases">
        <title>Complete genome of Haloferula helveola possessing various polysaccharide degrading enzymes.</title>
        <authorList>
            <person name="Takami H."/>
            <person name="Huang C."/>
            <person name="Hamasaki K."/>
        </authorList>
    </citation>
    <scope>NUCLEOTIDE SEQUENCE [LARGE SCALE GENOMIC DNA]</scope>
    <source>
        <strain evidence="2 3">CN-1</strain>
    </source>
</reference>
<dbReference type="Gene3D" id="3.40.50.360">
    <property type="match status" value="1"/>
</dbReference>
<dbReference type="Proteomes" id="UP001374893">
    <property type="component" value="Chromosome"/>
</dbReference>
<dbReference type="Pfam" id="PF03358">
    <property type="entry name" value="FMN_red"/>
    <property type="match status" value="1"/>
</dbReference>
<gene>
    <name evidence="2" type="ORF">HAHE_10410</name>
</gene>
<dbReference type="InterPro" id="IPR005025">
    <property type="entry name" value="FMN_Rdtase-like_dom"/>
</dbReference>
<dbReference type="RefSeq" id="WP_338689168.1">
    <property type="nucleotide sequence ID" value="NZ_AP024702.1"/>
</dbReference>
<keyword evidence="3" id="KW-1185">Reference proteome</keyword>
<sequence>MAKILVISGSARKDSVNRKLGEAACRIGSELGAECELIDPREHVLPLYDGDLEEAEGLPEEVKILKKAFAEADGFVFCSPEYNSSITPLLKNLIDWVSRAESDDEPPLAAYRGKVAGLLSASPGALGGMRGLVHLRSILGNIGVFVTPTQFALGGAYGKFDENGELTDSAAASKIEAVMKEVITTAEKLSA</sequence>
<organism evidence="2 3">
    <name type="scientific">Haloferula helveola</name>
    <dbReference type="NCBI Taxonomy" id="490095"/>
    <lineage>
        <taxon>Bacteria</taxon>
        <taxon>Pseudomonadati</taxon>
        <taxon>Verrucomicrobiota</taxon>
        <taxon>Verrucomicrobiia</taxon>
        <taxon>Verrucomicrobiales</taxon>
        <taxon>Verrucomicrobiaceae</taxon>
        <taxon>Haloferula</taxon>
    </lineage>
</organism>
<dbReference type="InterPro" id="IPR050712">
    <property type="entry name" value="NAD(P)H-dep_reductase"/>
</dbReference>
<feature type="domain" description="NADPH-dependent FMN reductase-like" evidence="1">
    <location>
        <begin position="3"/>
        <end position="156"/>
    </location>
</feature>
<evidence type="ECO:0000313" key="3">
    <source>
        <dbReference type="Proteomes" id="UP001374893"/>
    </source>
</evidence>
<accession>A0ABM7RAB0</accession>
<name>A0ABM7RAB0_9BACT</name>
<dbReference type="PANTHER" id="PTHR30543:SF21">
    <property type="entry name" value="NAD(P)H-DEPENDENT FMN REDUCTASE LOT6"/>
    <property type="match status" value="1"/>
</dbReference>
<dbReference type="SUPFAM" id="SSF52218">
    <property type="entry name" value="Flavoproteins"/>
    <property type="match status" value="1"/>
</dbReference>
<evidence type="ECO:0000313" key="2">
    <source>
        <dbReference type="EMBL" id="BCX47133.1"/>
    </source>
</evidence>
<evidence type="ECO:0000259" key="1">
    <source>
        <dbReference type="Pfam" id="PF03358"/>
    </source>
</evidence>
<dbReference type="InterPro" id="IPR029039">
    <property type="entry name" value="Flavoprotein-like_sf"/>
</dbReference>